<dbReference type="AlphaFoldDB" id="A0A6A5YTV1"/>
<keyword evidence="2" id="KW-1185">Reference proteome</keyword>
<accession>A0A6A5YTV1</accession>
<sequence length="224" mass="25837">MFRHKFVPGILDRIKFELGKDFKPLYKKPMLDLLQKRESKQTVNYALKTILLSKPVALLLHNDLAHAADYTRLMPLNGELARKRFPFTATELAAAESIVGDKYANFIMPIDTKTAPGEAPIVPDSAFAAYEHSLKRIWYTTRIFYPEVEYNVEMYKCAREGAPANETYHKWVKEEDRISERVVEWLEGDMDVDEALEEGKWPEAKVTCEQTIWNTMEFAGPEDA</sequence>
<gene>
    <name evidence="1" type="ORF">BDV96DRAFT_650732</name>
</gene>
<reference evidence="1" key="1">
    <citation type="journal article" date="2020" name="Stud. Mycol.">
        <title>101 Dothideomycetes genomes: a test case for predicting lifestyles and emergence of pathogens.</title>
        <authorList>
            <person name="Haridas S."/>
            <person name="Albert R."/>
            <person name="Binder M."/>
            <person name="Bloem J."/>
            <person name="Labutti K."/>
            <person name="Salamov A."/>
            <person name="Andreopoulos B."/>
            <person name="Baker S."/>
            <person name="Barry K."/>
            <person name="Bills G."/>
            <person name="Bluhm B."/>
            <person name="Cannon C."/>
            <person name="Castanera R."/>
            <person name="Culley D."/>
            <person name="Daum C."/>
            <person name="Ezra D."/>
            <person name="Gonzalez J."/>
            <person name="Henrissat B."/>
            <person name="Kuo A."/>
            <person name="Liang C."/>
            <person name="Lipzen A."/>
            <person name="Lutzoni F."/>
            <person name="Magnuson J."/>
            <person name="Mondo S."/>
            <person name="Nolan M."/>
            <person name="Ohm R."/>
            <person name="Pangilinan J."/>
            <person name="Park H.-J."/>
            <person name="Ramirez L."/>
            <person name="Alfaro M."/>
            <person name="Sun H."/>
            <person name="Tritt A."/>
            <person name="Yoshinaga Y."/>
            <person name="Zwiers L.-H."/>
            <person name="Turgeon B."/>
            <person name="Goodwin S."/>
            <person name="Spatafora J."/>
            <person name="Crous P."/>
            <person name="Grigoriev I."/>
        </authorList>
    </citation>
    <scope>NUCLEOTIDE SEQUENCE</scope>
    <source>
        <strain evidence="1">CBS 627.86</strain>
    </source>
</reference>
<organism evidence="1 2">
    <name type="scientific">Lophiotrema nucula</name>
    <dbReference type="NCBI Taxonomy" id="690887"/>
    <lineage>
        <taxon>Eukaryota</taxon>
        <taxon>Fungi</taxon>
        <taxon>Dikarya</taxon>
        <taxon>Ascomycota</taxon>
        <taxon>Pezizomycotina</taxon>
        <taxon>Dothideomycetes</taxon>
        <taxon>Pleosporomycetidae</taxon>
        <taxon>Pleosporales</taxon>
        <taxon>Lophiotremataceae</taxon>
        <taxon>Lophiotrema</taxon>
    </lineage>
</organism>
<proteinExistence type="predicted"/>
<evidence type="ECO:0000313" key="1">
    <source>
        <dbReference type="EMBL" id="KAF2110619.1"/>
    </source>
</evidence>
<dbReference type="EMBL" id="ML977337">
    <property type="protein sequence ID" value="KAF2110619.1"/>
    <property type="molecule type" value="Genomic_DNA"/>
</dbReference>
<protein>
    <submittedName>
        <fullName evidence="1">Uncharacterized protein</fullName>
    </submittedName>
</protein>
<dbReference type="Proteomes" id="UP000799770">
    <property type="component" value="Unassembled WGS sequence"/>
</dbReference>
<evidence type="ECO:0000313" key="2">
    <source>
        <dbReference type="Proteomes" id="UP000799770"/>
    </source>
</evidence>
<name>A0A6A5YTV1_9PLEO</name>